<name>A0A154BSY4_ANASB</name>
<feature type="domain" description="ATP-citrate synthase/succinyl-CoA ligase C-terminal" evidence="1">
    <location>
        <begin position="349"/>
        <end position="508"/>
    </location>
</feature>
<dbReference type="GO" id="GO:0009361">
    <property type="term" value="C:succinate-CoA ligase complex (ADP-forming)"/>
    <property type="evidence" value="ECO:0007669"/>
    <property type="project" value="TreeGrafter"/>
</dbReference>
<reference evidence="3 4" key="1">
    <citation type="submission" date="2016-02" db="EMBL/GenBank/DDBJ databases">
        <title>Anaerosporomusa subterraneum gen. nov., sp. nov., a spore-forming obligate anaerobe isolated from saprolite.</title>
        <authorList>
            <person name="Choi J.K."/>
            <person name="Shah M."/>
            <person name="Yee N."/>
        </authorList>
    </citation>
    <scope>NUCLEOTIDE SEQUENCE [LARGE SCALE GENOMIC DNA]</scope>
    <source>
        <strain evidence="3 4">RU4</strain>
    </source>
</reference>
<feature type="domain" description="CoA-binding" evidence="2">
    <location>
        <begin position="191"/>
        <end position="284"/>
    </location>
</feature>
<dbReference type="GO" id="GO:0004776">
    <property type="term" value="F:succinate-CoA ligase (GDP-forming) activity"/>
    <property type="evidence" value="ECO:0007669"/>
    <property type="project" value="TreeGrafter"/>
</dbReference>
<organism evidence="3 4">
    <name type="scientific">Anaerosporomusa subterranea</name>
    <dbReference type="NCBI Taxonomy" id="1794912"/>
    <lineage>
        <taxon>Bacteria</taxon>
        <taxon>Bacillati</taxon>
        <taxon>Bacillota</taxon>
        <taxon>Negativicutes</taxon>
        <taxon>Acetonemataceae</taxon>
        <taxon>Anaerosporomusa</taxon>
    </lineage>
</organism>
<proteinExistence type="predicted"/>
<dbReference type="Pfam" id="PF00549">
    <property type="entry name" value="Ligase_CoA"/>
    <property type="match status" value="1"/>
</dbReference>
<dbReference type="PANTHER" id="PTHR11117:SF24">
    <property type="entry name" value="PROTEIN FDRA"/>
    <property type="match status" value="1"/>
</dbReference>
<dbReference type="Proteomes" id="UP000076268">
    <property type="component" value="Unassembled WGS sequence"/>
</dbReference>
<evidence type="ECO:0000259" key="1">
    <source>
        <dbReference type="Pfam" id="PF00549"/>
    </source>
</evidence>
<dbReference type="InterPro" id="IPR003781">
    <property type="entry name" value="CoA-bd"/>
</dbReference>
<keyword evidence="4" id="KW-1185">Reference proteome</keyword>
<dbReference type="OrthoDB" id="6193532at2"/>
<evidence type="ECO:0000313" key="3">
    <source>
        <dbReference type="EMBL" id="KYZ76940.1"/>
    </source>
</evidence>
<dbReference type="GO" id="GO:0004775">
    <property type="term" value="F:succinate-CoA ligase (ADP-forming) activity"/>
    <property type="evidence" value="ECO:0007669"/>
    <property type="project" value="TreeGrafter"/>
</dbReference>
<dbReference type="GO" id="GO:0006099">
    <property type="term" value="P:tricarboxylic acid cycle"/>
    <property type="evidence" value="ECO:0007669"/>
    <property type="project" value="TreeGrafter"/>
</dbReference>
<dbReference type="InterPro" id="IPR005811">
    <property type="entry name" value="SUCC_ACL_C"/>
</dbReference>
<evidence type="ECO:0008006" key="5">
    <source>
        <dbReference type="Google" id="ProtNLM"/>
    </source>
</evidence>
<dbReference type="RefSeq" id="WP_066238353.1">
    <property type="nucleotide sequence ID" value="NZ_LSGP01000013.1"/>
</dbReference>
<dbReference type="Gene3D" id="3.40.50.261">
    <property type="entry name" value="Succinyl-CoA synthetase domains"/>
    <property type="match status" value="2"/>
</dbReference>
<dbReference type="STRING" id="1794912.AXX12_01995"/>
<comment type="caution">
    <text evidence="3">The sequence shown here is derived from an EMBL/GenBank/DDBJ whole genome shotgun (WGS) entry which is preliminary data.</text>
</comment>
<dbReference type="EMBL" id="LSGP01000013">
    <property type="protein sequence ID" value="KYZ76940.1"/>
    <property type="molecule type" value="Genomic_DNA"/>
</dbReference>
<dbReference type="AlphaFoldDB" id="A0A154BSY4"/>
<sequence length="515" mass="53266">MADTVIIRKNAYHDSVTLMALSGKIKSVPGVTEAVVAMATALNKDLLQSVGLWTTEVSDASESDLVLAVRAESEEVCQQAMEAANNLLAKKPAGAAGTLKLRPSSIQAALITMPDANLAVISVPGRFAAREAEKALNRGMNVMLFSDNVTLAEEKKLKELAHANGLLMMGPDCGTAIINGVGLCFANAVRSGNIGVIGASGTGLQEVTVCIDGLGGGISQAFGVGGRDLQEAIGGIMMLDTFAALCEDTKTDVIVLVSKPPAASVAAKIQQAVDACNKPVVFCFVGGAGTTDSDKIYVADTLEAAAIIATALANGQKPVADVSWQQQLASQAKPLAAALTLQQRYVRGLFCGGTLCGEAVTILHHSLGKVYSNTGKADQLADIHTSQQHTCIDLGDDVFTIGRPHPMIEPSLRLPRLLSEAADPEVAVILLDVVLGYGSHPDPAGLTAPAIKEAIATAAAQGRCLVVIAYVCGTEGDPQTKAMQEKILVDAGAILADSNARAAWLAAAIAQRRDA</sequence>
<accession>A0A154BSY4</accession>
<dbReference type="SUPFAM" id="SSF52210">
    <property type="entry name" value="Succinyl-CoA synthetase domains"/>
    <property type="match status" value="2"/>
</dbReference>
<dbReference type="Pfam" id="PF02629">
    <property type="entry name" value="CoA_binding"/>
    <property type="match status" value="1"/>
</dbReference>
<evidence type="ECO:0000313" key="4">
    <source>
        <dbReference type="Proteomes" id="UP000076268"/>
    </source>
</evidence>
<dbReference type="GO" id="GO:0005829">
    <property type="term" value="C:cytosol"/>
    <property type="evidence" value="ECO:0007669"/>
    <property type="project" value="TreeGrafter"/>
</dbReference>
<dbReference type="NCBIfam" id="NF004760">
    <property type="entry name" value="PRK06091.1"/>
    <property type="match status" value="1"/>
</dbReference>
<gene>
    <name evidence="3" type="ORF">AXX12_01995</name>
</gene>
<dbReference type="InterPro" id="IPR016102">
    <property type="entry name" value="Succinyl-CoA_synth-like"/>
</dbReference>
<protein>
    <recommendedName>
        <fullName evidence="5">FdrA family protein</fullName>
    </recommendedName>
</protein>
<dbReference type="PANTHER" id="PTHR11117">
    <property type="entry name" value="SUCCINYL-COA LIGASE SUBUNIT ALPHA"/>
    <property type="match status" value="1"/>
</dbReference>
<dbReference type="Gene3D" id="3.40.50.720">
    <property type="entry name" value="NAD(P)-binding Rossmann-like Domain"/>
    <property type="match status" value="1"/>
</dbReference>
<evidence type="ECO:0000259" key="2">
    <source>
        <dbReference type="Pfam" id="PF02629"/>
    </source>
</evidence>